<feature type="transmembrane region" description="Helical" evidence="2">
    <location>
        <begin position="347"/>
        <end position="367"/>
    </location>
</feature>
<dbReference type="HOGENOM" id="CLU_319519_0_0_7"/>
<dbReference type="Gene3D" id="2.60.120.260">
    <property type="entry name" value="Galactose-binding domain-like"/>
    <property type="match status" value="2"/>
</dbReference>
<feature type="transmembrane region" description="Helical" evidence="2">
    <location>
        <begin position="289"/>
        <end position="307"/>
    </location>
</feature>
<evidence type="ECO:0000313" key="4">
    <source>
        <dbReference type="EMBL" id="ADK86254.1"/>
    </source>
</evidence>
<keyword evidence="2" id="KW-0472">Membrane</keyword>
<feature type="region of interest" description="Disordered" evidence="1">
    <location>
        <begin position="789"/>
        <end position="810"/>
    </location>
</feature>
<feature type="transmembrane region" description="Helical" evidence="2">
    <location>
        <begin position="374"/>
        <end position="393"/>
    </location>
</feature>
<keyword evidence="5" id="KW-1185">Reference proteome</keyword>
<evidence type="ECO:0000313" key="5">
    <source>
        <dbReference type="Proteomes" id="UP000009047"/>
    </source>
</evidence>
<dbReference type="EMBL" id="CP002085">
    <property type="protein sequence ID" value="ADK86254.1"/>
    <property type="molecule type" value="Genomic_DNA"/>
</dbReference>
<feature type="transmembrane region" description="Helical" evidence="2">
    <location>
        <begin position="121"/>
        <end position="141"/>
    </location>
</feature>
<feature type="transmembrane region" description="Helical" evidence="2">
    <location>
        <begin position="218"/>
        <end position="237"/>
    </location>
</feature>
<dbReference type="InterPro" id="IPR000421">
    <property type="entry name" value="FA58C"/>
</dbReference>
<dbReference type="PROSITE" id="PS50022">
    <property type="entry name" value="FA58C_3"/>
    <property type="match status" value="1"/>
</dbReference>
<reference evidence="4 5" key="1">
    <citation type="journal article" date="2010" name="Stand. Genomic Sci.">
        <title>Complete genome sequence of Desulfarculus baarsii type strain (2st14).</title>
        <authorList>
            <person name="Sun H."/>
            <person name="Spring S."/>
            <person name="Lapidus A."/>
            <person name="Davenport K."/>
            <person name="Del Rio T.G."/>
            <person name="Tice H."/>
            <person name="Nolan M."/>
            <person name="Copeland A."/>
            <person name="Cheng J.F."/>
            <person name="Lucas S."/>
            <person name="Tapia R."/>
            <person name="Goodwin L."/>
            <person name="Pitluck S."/>
            <person name="Ivanova N."/>
            <person name="Pagani I."/>
            <person name="Mavromatis K."/>
            <person name="Ovchinnikova G."/>
            <person name="Pati A."/>
            <person name="Chen A."/>
            <person name="Palaniappan K."/>
            <person name="Hauser L."/>
            <person name="Chang Y.J."/>
            <person name="Jeffries C.D."/>
            <person name="Detter J.C."/>
            <person name="Han C."/>
            <person name="Rohde M."/>
            <person name="Brambilla E."/>
            <person name="Goker M."/>
            <person name="Woyke T."/>
            <person name="Bristow J."/>
            <person name="Eisen J.A."/>
            <person name="Markowitz V."/>
            <person name="Hugenholtz P."/>
            <person name="Kyrpides N.C."/>
            <person name="Klenk H.P."/>
            <person name="Land M."/>
        </authorList>
    </citation>
    <scope>NUCLEOTIDE SEQUENCE [LARGE SCALE GENOMIC DNA]</scope>
    <source>
        <strain evidence="5">ATCC 33931 / DSM 2075 / LMG 7858 / VKM B-1802 / 2st14</strain>
    </source>
</reference>
<feature type="transmembrane region" description="Helical" evidence="2">
    <location>
        <begin position="20"/>
        <end position="38"/>
    </location>
</feature>
<evidence type="ECO:0000256" key="1">
    <source>
        <dbReference type="SAM" id="MobiDB-lite"/>
    </source>
</evidence>
<name>E1QKP5_DESB2</name>
<feature type="transmembrane region" description="Helical" evidence="2">
    <location>
        <begin position="319"/>
        <end position="341"/>
    </location>
</feature>
<dbReference type="eggNOG" id="COG5305">
    <property type="taxonomic scope" value="Bacteria"/>
</dbReference>
<sequence length="909" mass="98147">MNQDSAPAPERPALATGPKYYLAVVGMIYAAAVGLRVARFLSARLSAENGLVGSTAEQFLRGDFPLFLMGKDFMGVYDVLPMVPLLHFLGPSSYILNLWSPLYTLGAMIVVHRLLQRVVGPWGVLTGLAFLAIPPAFWLHYCGYAQTHYTLGVLLSALLMLQTARLSEAEHWGAGQTFLWGLAAGAGLYGNAQTVGVFLACAAFLLATSWRRVRPLNLVAFCGGGLLGGLPLLYYLLTAQTAYADKINVFSWGYVAKHFHELWTNALPIILGFNTPPTGGSLSPASPWFGLYLLLLAVVCAGLGGLIQRGLRGRPRLALLFPLVAAVYVVILLTSHYGLFLHGSQQAYLMSLYLVLPAALGLVVTWFEPRAKIAAGLLTALTIGINVGGYAAFRPNVYPLFLSPAIQARQNRDYLEAAELLRRAGAHHVYAENSWLLGFYGNGDPLAVHPWQPRKNEDAHRVDASLDPLFYGVDIASSTTLLGLKHKIATVGGRLSRWGFAQPDKGLLLERHAWRARSLNGQDLGDALGDGDLASGFQTAGPAGPGQGFVLDLGAAQTVSGLALIPQGYVETPKGLTIEGSLDGHVFFPLAQSHGYVGPFYMSGPHPVLKLRHPRVESYWRPCLVRQIRISHLGRSNRPWSAREVLLWGPGPAAGPDADWSSSAVALRRLVGRLKPARVYADTWAAAVARTSADAPPWISLAHGFHNESRPDPPLAQWPELIAGRGSLVVVDRPEAAATRRALELLGLPFTEASAGRLRAFALGNPPARPVIEPRAISSRLSPAAAAQLAHPGGRTPWSTNGPQSAGGALDIDLGRPRLVRLVELRTPDFAQDYPRALTAWVSDDGRAWRPTPLAPAGPLFFSGQMLLRRGGAVNIFSLGPGVTTRHLRLALAPNHCPWWWSVQELVLR</sequence>
<accession>E1QKP5</accession>
<dbReference type="RefSeq" id="WP_013259692.1">
    <property type="nucleotide sequence ID" value="NC_014365.1"/>
</dbReference>
<dbReference type="Proteomes" id="UP000009047">
    <property type="component" value="Chromosome"/>
</dbReference>
<dbReference type="InterPro" id="IPR008979">
    <property type="entry name" value="Galactose-bd-like_sf"/>
</dbReference>
<feature type="domain" description="F5/8 type C" evidence="3">
    <location>
        <begin position="758"/>
        <end position="909"/>
    </location>
</feature>
<evidence type="ECO:0000259" key="3">
    <source>
        <dbReference type="PROSITE" id="PS50022"/>
    </source>
</evidence>
<keyword evidence="2" id="KW-0812">Transmembrane</keyword>
<dbReference type="SUPFAM" id="SSF49785">
    <property type="entry name" value="Galactose-binding domain-like"/>
    <property type="match status" value="2"/>
</dbReference>
<protein>
    <recommendedName>
        <fullName evidence="3">F5/8 type C domain-containing protein</fullName>
    </recommendedName>
</protein>
<dbReference type="STRING" id="644282.Deba_2901"/>
<dbReference type="AlphaFoldDB" id="E1QKP5"/>
<dbReference type="KEGG" id="dbr:Deba_2901"/>
<gene>
    <name evidence="4" type="ordered locus">Deba_2901</name>
</gene>
<proteinExistence type="predicted"/>
<organism evidence="4 5">
    <name type="scientific">Desulfarculus baarsii (strain ATCC 33931 / DSM 2075 / LMG 7858 / VKM B-1802 / 2st14)</name>
    <dbReference type="NCBI Taxonomy" id="644282"/>
    <lineage>
        <taxon>Bacteria</taxon>
        <taxon>Pseudomonadati</taxon>
        <taxon>Thermodesulfobacteriota</taxon>
        <taxon>Desulfarculia</taxon>
        <taxon>Desulfarculales</taxon>
        <taxon>Desulfarculaceae</taxon>
        <taxon>Desulfarculus</taxon>
    </lineage>
</organism>
<evidence type="ECO:0000256" key="2">
    <source>
        <dbReference type="SAM" id="Phobius"/>
    </source>
</evidence>
<feature type="transmembrane region" description="Helical" evidence="2">
    <location>
        <begin position="94"/>
        <end position="115"/>
    </location>
</feature>
<keyword evidence="2" id="KW-1133">Transmembrane helix</keyword>
<feature type="transmembrane region" description="Helical" evidence="2">
    <location>
        <begin position="178"/>
        <end position="206"/>
    </location>
</feature>
<dbReference type="OrthoDB" id="5479167at2"/>